<evidence type="ECO:0000313" key="2">
    <source>
        <dbReference type="Proteomes" id="UP000184188"/>
    </source>
</evidence>
<reference evidence="2" key="1">
    <citation type="journal article" date="2017" name="Genome Biol.">
        <title>Comparative genomics reveals high biological diversity and specific adaptations in the industrially and medically important fungal genus Aspergillus.</title>
        <authorList>
            <person name="de Vries R.P."/>
            <person name="Riley R."/>
            <person name="Wiebenga A."/>
            <person name="Aguilar-Osorio G."/>
            <person name="Amillis S."/>
            <person name="Uchima C.A."/>
            <person name="Anderluh G."/>
            <person name="Asadollahi M."/>
            <person name="Askin M."/>
            <person name="Barry K."/>
            <person name="Battaglia E."/>
            <person name="Bayram O."/>
            <person name="Benocci T."/>
            <person name="Braus-Stromeyer S.A."/>
            <person name="Caldana C."/>
            <person name="Canovas D."/>
            <person name="Cerqueira G.C."/>
            <person name="Chen F."/>
            <person name="Chen W."/>
            <person name="Choi C."/>
            <person name="Clum A."/>
            <person name="Dos Santos R.A."/>
            <person name="Damasio A.R."/>
            <person name="Diallinas G."/>
            <person name="Emri T."/>
            <person name="Fekete E."/>
            <person name="Flipphi M."/>
            <person name="Freyberg S."/>
            <person name="Gallo A."/>
            <person name="Gournas C."/>
            <person name="Habgood R."/>
            <person name="Hainaut M."/>
            <person name="Harispe M.L."/>
            <person name="Henrissat B."/>
            <person name="Hilden K.S."/>
            <person name="Hope R."/>
            <person name="Hossain A."/>
            <person name="Karabika E."/>
            <person name="Karaffa L."/>
            <person name="Karanyi Z."/>
            <person name="Krasevec N."/>
            <person name="Kuo A."/>
            <person name="Kusch H."/>
            <person name="LaButti K."/>
            <person name="Lagendijk E.L."/>
            <person name="Lapidus A."/>
            <person name="Levasseur A."/>
            <person name="Lindquist E."/>
            <person name="Lipzen A."/>
            <person name="Logrieco A.F."/>
            <person name="MacCabe A."/>
            <person name="Maekelae M.R."/>
            <person name="Malavazi I."/>
            <person name="Melin P."/>
            <person name="Meyer V."/>
            <person name="Mielnichuk N."/>
            <person name="Miskei M."/>
            <person name="Molnar A.P."/>
            <person name="Mule G."/>
            <person name="Ngan C.Y."/>
            <person name="Orejas M."/>
            <person name="Orosz E."/>
            <person name="Ouedraogo J.P."/>
            <person name="Overkamp K.M."/>
            <person name="Park H.-S."/>
            <person name="Perrone G."/>
            <person name="Piumi F."/>
            <person name="Punt P.J."/>
            <person name="Ram A.F."/>
            <person name="Ramon A."/>
            <person name="Rauscher S."/>
            <person name="Record E."/>
            <person name="Riano-Pachon D.M."/>
            <person name="Robert V."/>
            <person name="Roehrig J."/>
            <person name="Ruller R."/>
            <person name="Salamov A."/>
            <person name="Salih N.S."/>
            <person name="Samson R.A."/>
            <person name="Sandor E."/>
            <person name="Sanguinetti M."/>
            <person name="Schuetze T."/>
            <person name="Sepcic K."/>
            <person name="Shelest E."/>
            <person name="Sherlock G."/>
            <person name="Sophianopoulou V."/>
            <person name="Squina F.M."/>
            <person name="Sun H."/>
            <person name="Susca A."/>
            <person name="Todd R.B."/>
            <person name="Tsang A."/>
            <person name="Unkles S.E."/>
            <person name="van de Wiele N."/>
            <person name="van Rossen-Uffink D."/>
            <person name="Oliveira J.V."/>
            <person name="Vesth T.C."/>
            <person name="Visser J."/>
            <person name="Yu J.-H."/>
            <person name="Zhou M."/>
            <person name="Andersen M.R."/>
            <person name="Archer D.B."/>
            <person name="Baker S.E."/>
            <person name="Benoit I."/>
            <person name="Brakhage A.A."/>
            <person name="Braus G.H."/>
            <person name="Fischer R."/>
            <person name="Frisvad J.C."/>
            <person name="Goldman G.H."/>
            <person name="Houbraken J."/>
            <person name="Oakley B."/>
            <person name="Pocsi I."/>
            <person name="Scazzocchio C."/>
            <person name="Seiboth B."/>
            <person name="vanKuyk P.A."/>
            <person name="Wortman J."/>
            <person name="Dyer P.S."/>
            <person name="Grigoriev I.V."/>
        </authorList>
    </citation>
    <scope>NUCLEOTIDE SEQUENCE [LARGE SCALE GENOMIC DNA]</scope>
    <source>
        <strain evidence="2">CBS 506.65</strain>
    </source>
</reference>
<gene>
    <name evidence="1" type="ORF">ASPZODRAFT_154056</name>
</gene>
<dbReference type="SUPFAM" id="SSF51735">
    <property type="entry name" value="NAD(P)-binding Rossmann-fold domains"/>
    <property type="match status" value="1"/>
</dbReference>
<organism evidence="1 2">
    <name type="scientific">Penicilliopsis zonata CBS 506.65</name>
    <dbReference type="NCBI Taxonomy" id="1073090"/>
    <lineage>
        <taxon>Eukaryota</taxon>
        <taxon>Fungi</taxon>
        <taxon>Dikarya</taxon>
        <taxon>Ascomycota</taxon>
        <taxon>Pezizomycotina</taxon>
        <taxon>Eurotiomycetes</taxon>
        <taxon>Eurotiomycetidae</taxon>
        <taxon>Eurotiales</taxon>
        <taxon>Aspergillaceae</taxon>
        <taxon>Penicilliopsis</taxon>
    </lineage>
</organism>
<dbReference type="EMBL" id="KV878349">
    <property type="protein sequence ID" value="OJJ44089.1"/>
    <property type="molecule type" value="Genomic_DNA"/>
</dbReference>
<accession>A0A1L9SAF8</accession>
<protein>
    <recommendedName>
        <fullName evidence="3">Gfo/Idh/MocA-like oxidoreductase N-terminal domain-containing protein</fullName>
    </recommendedName>
</protein>
<sequence length="349" mass="38006">MELRTPSTGCLSIPLAVYDQPFTSDSDHISYSSLDVIYNLLPPETSEAATLAALAAGKHVVLDTLLAPSLASARRILAAASSAPNNARVFVSSARRNAPCFTDVFKAEVASLERIHYVRCRGITGRSPAFVTPAGIPFTTVVQEAKGTDENETAVSSSSSLRKAWDSLLREVFKGQELTPERVALRRFLTAAGCHDLSVLRDTLGVPESVSGISINVPFYSATFHYTDRTGHPFAVLWEAGVDDVSRCDAHLTVYAQGKTLSVEYDYPYHPRATPARVLVQQGADTKVHTSSLFESYAALFKRLHRYLTTTAAAAADASPDDAVLDLRLFRMIFDQYDRQCGTIRTPLG</sequence>
<dbReference type="PANTHER" id="PTHR42840">
    <property type="entry name" value="NAD(P)-BINDING ROSSMANN-FOLD SUPERFAMILY PROTEIN-RELATED"/>
    <property type="match status" value="1"/>
</dbReference>
<dbReference type="STRING" id="1073090.A0A1L9SAF8"/>
<dbReference type="PANTHER" id="PTHR42840:SF7">
    <property type="entry name" value="BINDING ROSSMANN FOLD OXIDOREDUCTASE, PUTATIVE (AFU_ORTHOLOGUE AFUA_4G10190)-RELATED"/>
    <property type="match status" value="1"/>
</dbReference>
<dbReference type="Proteomes" id="UP000184188">
    <property type="component" value="Unassembled WGS sequence"/>
</dbReference>
<keyword evidence="2" id="KW-1185">Reference proteome</keyword>
<dbReference type="GO" id="GO:0016491">
    <property type="term" value="F:oxidoreductase activity"/>
    <property type="evidence" value="ECO:0007669"/>
    <property type="project" value="TreeGrafter"/>
</dbReference>
<evidence type="ECO:0008006" key="3">
    <source>
        <dbReference type="Google" id="ProtNLM"/>
    </source>
</evidence>
<dbReference type="Gene3D" id="3.40.50.720">
    <property type="entry name" value="NAD(P)-binding Rossmann-like Domain"/>
    <property type="match status" value="1"/>
</dbReference>
<dbReference type="GeneID" id="34612515"/>
<dbReference type="GO" id="GO:0006740">
    <property type="term" value="P:NADPH regeneration"/>
    <property type="evidence" value="ECO:0007669"/>
    <property type="project" value="TreeGrafter"/>
</dbReference>
<proteinExistence type="predicted"/>
<name>A0A1L9SAF8_9EURO</name>
<dbReference type="InterPro" id="IPR036291">
    <property type="entry name" value="NAD(P)-bd_dom_sf"/>
</dbReference>
<dbReference type="RefSeq" id="XP_022578599.1">
    <property type="nucleotide sequence ID" value="XM_022726051.1"/>
</dbReference>
<dbReference type="OrthoDB" id="64915at2759"/>
<dbReference type="AlphaFoldDB" id="A0A1L9SAF8"/>
<dbReference type="GO" id="GO:0005737">
    <property type="term" value="C:cytoplasm"/>
    <property type="evidence" value="ECO:0007669"/>
    <property type="project" value="TreeGrafter"/>
</dbReference>
<evidence type="ECO:0000313" key="1">
    <source>
        <dbReference type="EMBL" id="OJJ44089.1"/>
    </source>
</evidence>
<dbReference type="VEuPathDB" id="FungiDB:ASPZODRAFT_154056"/>